<sequence>MFNMDFRGKDISWVAWVGNICQKFEALCSELDDIMCEETIKYVENQLQTLGADVKQFCAEFVHDVLPPFSVDSMKEATTDLSLDHTKGIDLVAHERSKIGVHYLPYVI</sequence>
<name>A0A5J5BCQ7_9ASTE</name>
<dbReference type="PANTHER" id="PTHR34659">
    <property type="entry name" value="BNAA05G11610D PROTEIN"/>
    <property type="match status" value="1"/>
</dbReference>
<dbReference type="InterPro" id="IPR053273">
    <property type="entry name" value="CST_Regulator"/>
</dbReference>
<reference evidence="1 2" key="1">
    <citation type="submission" date="2019-09" db="EMBL/GenBank/DDBJ databases">
        <title>A chromosome-level genome assembly of the Chinese tupelo Nyssa sinensis.</title>
        <authorList>
            <person name="Yang X."/>
            <person name="Kang M."/>
            <person name="Yang Y."/>
            <person name="Xiong H."/>
            <person name="Wang M."/>
            <person name="Zhang Z."/>
            <person name="Wang Z."/>
            <person name="Wu H."/>
            <person name="Ma T."/>
            <person name="Liu J."/>
            <person name="Xi Z."/>
        </authorList>
    </citation>
    <scope>NUCLEOTIDE SEQUENCE [LARGE SCALE GENOMIC DNA]</scope>
    <source>
        <strain evidence="1">J267</strain>
        <tissue evidence="1">Leaf</tissue>
    </source>
</reference>
<dbReference type="OrthoDB" id="778244at2759"/>
<organism evidence="1 2">
    <name type="scientific">Nyssa sinensis</name>
    <dbReference type="NCBI Taxonomy" id="561372"/>
    <lineage>
        <taxon>Eukaryota</taxon>
        <taxon>Viridiplantae</taxon>
        <taxon>Streptophyta</taxon>
        <taxon>Embryophyta</taxon>
        <taxon>Tracheophyta</taxon>
        <taxon>Spermatophyta</taxon>
        <taxon>Magnoliopsida</taxon>
        <taxon>eudicotyledons</taxon>
        <taxon>Gunneridae</taxon>
        <taxon>Pentapetalae</taxon>
        <taxon>asterids</taxon>
        <taxon>Cornales</taxon>
        <taxon>Nyssaceae</taxon>
        <taxon>Nyssa</taxon>
    </lineage>
</organism>
<evidence type="ECO:0000313" key="1">
    <source>
        <dbReference type="EMBL" id="KAA8540489.1"/>
    </source>
</evidence>
<dbReference type="PANTHER" id="PTHR34659:SF5">
    <property type="match status" value="1"/>
</dbReference>
<evidence type="ECO:0000313" key="2">
    <source>
        <dbReference type="Proteomes" id="UP000325577"/>
    </source>
</evidence>
<keyword evidence="2" id="KW-1185">Reference proteome</keyword>
<dbReference type="AlphaFoldDB" id="A0A5J5BCQ7"/>
<gene>
    <name evidence="1" type="ORF">F0562_024592</name>
</gene>
<proteinExistence type="predicted"/>
<dbReference type="GO" id="GO:0006950">
    <property type="term" value="P:response to stress"/>
    <property type="evidence" value="ECO:0007669"/>
    <property type="project" value="TreeGrafter"/>
</dbReference>
<dbReference type="GO" id="GO:0061908">
    <property type="term" value="C:phagophore"/>
    <property type="evidence" value="ECO:0007669"/>
    <property type="project" value="TreeGrafter"/>
</dbReference>
<dbReference type="Proteomes" id="UP000325577">
    <property type="component" value="Linkage Group LG13"/>
</dbReference>
<dbReference type="GO" id="GO:0005776">
    <property type="term" value="C:autophagosome"/>
    <property type="evidence" value="ECO:0007669"/>
    <property type="project" value="TreeGrafter"/>
</dbReference>
<protein>
    <submittedName>
        <fullName evidence="1">Uncharacterized protein</fullName>
    </submittedName>
</protein>
<dbReference type="EMBL" id="CM018036">
    <property type="protein sequence ID" value="KAA8540489.1"/>
    <property type="molecule type" value="Genomic_DNA"/>
</dbReference>
<accession>A0A5J5BCQ7</accession>